<feature type="region of interest" description="Disordered" evidence="2">
    <location>
        <begin position="69"/>
        <end position="161"/>
    </location>
</feature>
<feature type="compositionally biased region" description="Basic and acidic residues" evidence="2">
    <location>
        <begin position="116"/>
        <end position="135"/>
    </location>
</feature>
<feature type="compositionally biased region" description="Polar residues" evidence="2">
    <location>
        <begin position="428"/>
        <end position="445"/>
    </location>
</feature>
<dbReference type="InterPro" id="IPR035979">
    <property type="entry name" value="RBD_domain_sf"/>
</dbReference>
<proteinExistence type="predicted"/>
<organism evidence="4 5">
    <name type="scientific">Thalictrum thalictroides</name>
    <name type="common">Rue-anemone</name>
    <name type="synonym">Anemone thalictroides</name>
    <dbReference type="NCBI Taxonomy" id="46969"/>
    <lineage>
        <taxon>Eukaryota</taxon>
        <taxon>Viridiplantae</taxon>
        <taxon>Streptophyta</taxon>
        <taxon>Embryophyta</taxon>
        <taxon>Tracheophyta</taxon>
        <taxon>Spermatophyta</taxon>
        <taxon>Magnoliopsida</taxon>
        <taxon>Ranunculales</taxon>
        <taxon>Ranunculaceae</taxon>
        <taxon>Thalictroideae</taxon>
        <taxon>Thalictrum</taxon>
    </lineage>
</organism>
<dbReference type="AlphaFoldDB" id="A0A7J6W510"/>
<sequence length="955" mass="106149">MYRYMQTHSQVSPKATDEQNEVGGSLYHLKGIFLKFKEKVFSVTQSGKILTGESLDTKKDATNAKASEFIKPSETFHTIELDDPQSRVQPSESMTDPKNHEESIATCHRSGSMSKESSKDSARPSDSPKSEKIVEPVDESQQSKIDPRIFGAPRQGETSTSNPSYCLLNGSVCEAEKAVRDLDVAGSGEKILMEEEQCPTNGKIPTCLVSNMCSQQKEMLSPFSVQMTMSSNHTSLKSKIDKTTVDSTSCEAGKTDERLDAAKVDVLRKTFVRSTEGKSIKTSELVGSTEETSIDYAGTSPAETYNHLASNASCGETSRDDSGKMQVKGLIDVVKNLPKYSLLTKHDDLTISDKIKSFTDGRHPRDKSHTIIKDETLEHVDPAEEKQSLAKIFRYDKLNKQVQHKSQMEGPKRRSESETILQEADNGALNQLDGSSTGVKTPSLDSDNDTVKKVSSEIVDSKTSIKYENGSNSNDAAFDYRKFQASTIPLPSQKGGWKRVPISSLFIETNFPDSDDETIKEVTSEVFDSQTWNEYENGISRGDTAFGKSKASPQFPLSSSKRLKKDAILSPFPEIDLLDSDDNTIKKVPSEIIDSQTRNKYKSGRNSEDADFDYRQSKPSKTIPLPFQKESMTKTLNPLLFTEKGRDQTDILVRFVSINQNIIDIQRVFEDCGPIDEIHFITSNNVKIFKDAYVRFKTKEGRRKALAKIDATSSDSDIVVEAVSPSKYSSIKIHAPNLIGVTGVPTSLVKNPTRTVMVKGLAHNLASHHLEDAFSFCGARITGFFMGSSSSVAYIEFETEDAKEKAIGRCFIPVSGTKLSILRIDAPNTTVVRISNAPLEYSRTRMTRFCSSYGKIKKVVFRSRGVCDIHYNVAEWPVIVDILNSLNGQVVDEHQLIAQPASVIPVEILKHLWSQPDGRRHLSTLIQKLCQNIEKYDMGKVKDLAVQYFEDSIEL</sequence>
<evidence type="ECO:0000313" key="5">
    <source>
        <dbReference type="Proteomes" id="UP000554482"/>
    </source>
</evidence>
<dbReference type="PROSITE" id="PS50102">
    <property type="entry name" value="RRM"/>
    <property type="match status" value="1"/>
</dbReference>
<dbReference type="InterPro" id="IPR058942">
    <property type="entry name" value="AT3G52170-like"/>
</dbReference>
<accession>A0A7J6W510</accession>
<feature type="domain" description="RRM" evidence="3">
    <location>
        <begin position="754"/>
        <end position="829"/>
    </location>
</feature>
<evidence type="ECO:0000256" key="2">
    <source>
        <dbReference type="SAM" id="MobiDB-lite"/>
    </source>
</evidence>
<evidence type="ECO:0000256" key="1">
    <source>
        <dbReference type="PROSITE-ProRule" id="PRU00176"/>
    </source>
</evidence>
<feature type="compositionally biased region" description="Polar residues" evidence="2">
    <location>
        <begin position="1"/>
        <end position="13"/>
    </location>
</feature>
<feature type="region of interest" description="Disordered" evidence="2">
    <location>
        <begin position="596"/>
        <end position="617"/>
    </location>
</feature>
<feature type="region of interest" description="Disordered" evidence="2">
    <location>
        <begin position="426"/>
        <end position="452"/>
    </location>
</feature>
<name>A0A7J6W510_THATH</name>
<protein>
    <submittedName>
        <fullName evidence="4">RNA-binding (RRM/RBD/RNP motifs) family protein</fullName>
    </submittedName>
</protein>
<gene>
    <name evidence="4" type="ORF">FRX31_018801</name>
</gene>
<dbReference type="SUPFAM" id="SSF54928">
    <property type="entry name" value="RNA-binding domain, RBD"/>
    <property type="match status" value="2"/>
</dbReference>
<dbReference type="OrthoDB" id="1938644at2759"/>
<keyword evidence="1" id="KW-0694">RNA-binding</keyword>
<feature type="compositionally biased region" description="Basic and acidic residues" evidence="2">
    <location>
        <begin position="605"/>
        <end position="616"/>
    </location>
</feature>
<dbReference type="PANTHER" id="PTHR34568:SF5">
    <property type="entry name" value="RNA-BINDING (RRM_RBD_RNP MOTIFS) FAMILY PROTEIN"/>
    <property type="match status" value="1"/>
</dbReference>
<evidence type="ECO:0000259" key="3">
    <source>
        <dbReference type="PROSITE" id="PS50102"/>
    </source>
</evidence>
<feature type="region of interest" description="Disordered" evidence="2">
    <location>
        <begin position="1"/>
        <end position="20"/>
    </location>
</feature>
<dbReference type="PANTHER" id="PTHR34568">
    <property type="entry name" value="RRM DOMAIN-CONTAINING PROTEIN"/>
    <property type="match status" value="1"/>
</dbReference>
<comment type="caution">
    <text evidence="4">The sequence shown here is derived from an EMBL/GenBank/DDBJ whole genome shotgun (WGS) entry which is preliminary data.</text>
</comment>
<feature type="region of interest" description="Disordered" evidence="2">
    <location>
        <begin position="401"/>
        <end position="420"/>
    </location>
</feature>
<feature type="compositionally biased region" description="Basic and acidic residues" evidence="2">
    <location>
        <begin position="406"/>
        <end position="417"/>
    </location>
</feature>
<dbReference type="Proteomes" id="UP000554482">
    <property type="component" value="Unassembled WGS sequence"/>
</dbReference>
<keyword evidence="5" id="KW-1185">Reference proteome</keyword>
<dbReference type="CDD" id="cd00590">
    <property type="entry name" value="RRM_SF"/>
    <property type="match status" value="1"/>
</dbReference>
<dbReference type="SMART" id="SM00360">
    <property type="entry name" value="RRM"/>
    <property type="match status" value="3"/>
</dbReference>
<dbReference type="InterPro" id="IPR000504">
    <property type="entry name" value="RRM_dom"/>
</dbReference>
<dbReference type="GO" id="GO:0003723">
    <property type="term" value="F:RNA binding"/>
    <property type="evidence" value="ECO:0007669"/>
    <property type="project" value="UniProtKB-UniRule"/>
</dbReference>
<reference evidence="4 5" key="1">
    <citation type="submission" date="2020-06" db="EMBL/GenBank/DDBJ databases">
        <title>Transcriptomic and genomic resources for Thalictrum thalictroides and T. hernandezii: Facilitating candidate gene discovery in an emerging model plant lineage.</title>
        <authorList>
            <person name="Arias T."/>
            <person name="Riano-Pachon D.M."/>
            <person name="Di Stilio V.S."/>
        </authorList>
    </citation>
    <scope>NUCLEOTIDE SEQUENCE [LARGE SCALE GENOMIC DNA]</scope>
    <source>
        <strain evidence="5">cv. WT478/WT964</strain>
        <tissue evidence="4">Leaves</tissue>
    </source>
</reference>
<evidence type="ECO:0000313" key="4">
    <source>
        <dbReference type="EMBL" id="KAF5191612.1"/>
    </source>
</evidence>
<dbReference type="InterPro" id="IPR012677">
    <property type="entry name" value="Nucleotide-bd_a/b_plait_sf"/>
</dbReference>
<dbReference type="EMBL" id="JABWDY010022628">
    <property type="protein sequence ID" value="KAF5191612.1"/>
    <property type="molecule type" value="Genomic_DNA"/>
</dbReference>
<dbReference type="Gene3D" id="3.30.70.330">
    <property type="match status" value="2"/>
</dbReference>